<evidence type="ECO:0000313" key="8">
    <source>
        <dbReference type="Proteomes" id="UP001596203"/>
    </source>
</evidence>
<reference evidence="8" key="1">
    <citation type="journal article" date="2019" name="Int. J. Syst. Evol. Microbiol.">
        <title>The Global Catalogue of Microorganisms (GCM) 10K type strain sequencing project: providing services to taxonomists for standard genome sequencing and annotation.</title>
        <authorList>
            <consortium name="The Broad Institute Genomics Platform"/>
            <consortium name="The Broad Institute Genome Sequencing Center for Infectious Disease"/>
            <person name="Wu L."/>
            <person name="Ma J."/>
        </authorList>
    </citation>
    <scope>NUCLEOTIDE SEQUENCE [LARGE SCALE GENOMIC DNA]</scope>
    <source>
        <strain evidence="8">ZS-35-S2</strain>
    </source>
</reference>
<feature type="transmembrane region" description="Helical" evidence="5">
    <location>
        <begin position="117"/>
        <end position="137"/>
    </location>
</feature>
<evidence type="ECO:0000256" key="2">
    <source>
        <dbReference type="ARBA" id="ARBA00022692"/>
    </source>
</evidence>
<feature type="transmembrane region" description="Helical" evidence="5">
    <location>
        <begin position="6"/>
        <end position="26"/>
    </location>
</feature>
<dbReference type="EMBL" id="JBHSPR010000013">
    <property type="protein sequence ID" value="MFC6018225.1"/>
    <property type="molecule type" value="Genomic_DNA"/>
</dbReference>
<dbReference type="InterPro" id="IPR009908">
    <property type="entry name" value="Methylamine_util_MauE"/>
</dbReference>
<evidence type="ECO:0000256" key="5">
    <source>
        <dbReference type="SAM" id="Phobius"/>
    </source>
</evidence>
<evidence type="ECO:0000256" key="3">
    <source>
        <dbReference type="ARBA" id="ARBA00022989"/>
    </source>
</evidence>
<evidence type="ECO:0000313" key="7">
    <source>
        <dbReference type="EMBL" id="MFC6018225.1"/>
    </source>
</evidence>
<name>A0ABW1K9M9_9ACTN</name>
<comment type="caution">
    <text evidence="7">The sequence shown here is derived from an EMBL/GenBank/DDBJ whole genome shotgun (WGS) entry which is preliminary data.</text>
</comment>
<dbReference type="RefSeq" id="WP_377423402.1">
    <property type="nucleotide sequence ID" value="NZ_JBHSPR010000013.1"/>
</dbReference>
<feature type="transmembrane region" description="Helical" evidence="5">
    <location>
        <begin position="75"/>
        <end position="96"/>
    </location>
</feature>
<gene>
    <name evidence="7" type="ORF">ACFP2T_18700</name>
</gene>
<keyword evidence="8" id="KW-1185">Reference proteome</keyword>
<feature type="domain" description="Methylamine utilisation protein MauE" evidence="6">
    <location>
        <begin position="6"/>
        <end position="132"/>
    </location>
</feature>
<accession>A0ABW1K9M9</accession>
<keyword evidence="2 5" id="KW-0812">Transmembrane</keyword>
<evidence type="ECO:0000259" key="6">
    <source>
        <dbReference type="Pfam" id="PF07291"/>
    </source>
</evidence>
<sequence>MVAHAVVTAALGAALLLVAGGVGHLRDRRALATALASQRVLPRWARALVTVVLGPVQAIVGVAAVTAWLAVPRLAAPAVALVGALFVALGLYTTVLRIRVPAAPCGCFGASGPVTPVVVARAWLFAGAAGAAVPVLWGASGVPLGPRALLLLPAVLVALAGWLVAEVFTVGRSTQPIRRPPALS</sequence>
<comment type="subcellular location">
    <subcellularLocation>
        <location evidence="1">Membrane</location>
        <topology evidence="1">Multi-pass membrane protein</topology>
    </subcellularLocation>
</comment>
<dbReference type="Pfam" id="PF07291">
    <property type="entry name" value="MauE"/>
    <property type="match status" value="1"/>
</dbReference>
<feature type="transmembrane region" description="Helical" evidence="5">
    <location>
        <begin position="149"/>
        <end position="170"/>
    </location>
</feature>
<proteinExistence type="predicted"/>
<feature type="transmembrane region" description="Helical" evidence="5">
    <location>
        <begin position="47"/>
        <end position="69"/>
    </location>
</feature>
<evidence type="ECO:0000256" key="4">
    <source>
        <dbReference type="ARBA" id="ARBA00023136"/>
    </source>
</evidence>
<protein>
    <submittedName>
        <fullName evidence="7">MauE/DoxX family redox-associated membrane protein</fullName>
    </submittedName>
</protein>
<keyword evidence="3 5" id="KW-1133">Transmembrane helix</keyword>
<keyword evidence="4 5" id="KW-0472">Membrane</keyword>
<evidence type="ECO:0000256" key="1">
    <source>
        <dbReference type="ARBA" id="ARBA00004141"/>
    </source>
</evidence>
<organism evidence="7 8">
    <name type="scientific">Plantactinospora solaniradicis</name>
    <dbReference type="NCBI Taxonomy" id="1723736"/>
    <lineage>
        <taxon>Bacteria</taxon>
        <taxon>Bacillati</taxon>
        <taxon>Actinomycetota</taxon>
        <taxon>Actinomycetes</taxon>
        <taxon>Micromonosporales</taxon>
        <taxon>Micromonosporaceae</taxon>
        <taxon>Plantactinospora</taxon>
    </lineage>
</organism>
<dbReference type="Proteomes" id="UP001596203">
    <property type="component" value="Unassembled WGS sequence"/>
</dbReference>